<organism evidence="2 3">
    <name type="scientific">Eucalyptus globulus</name>
    <name type="common">Tasmanian blue gum</name>
    <dbReference type="NCBI Taxonomy" id="34317"/>
    <lineage>
        <taxon>Eukaryota</taxon>
        <taxon>Viridiplantae</taxon>
        <taxon>Streptophyta</taxon>
        <taxon>Embryophyta</taxon>
        <taxon>Tracheophyta</taxon>
        <taxon>Spermatophyta</taxon>
        <taxon>Magnoliopsida</taxon>
        <taxon>eudicotyledons</taxon>
        <taxon>Gunneridae</taxon>
        <taxon>Pentapetalae</taxon>
        <taxon>rosids</taxon>
        <taxon>malvids</taxon>
        <taxon>Myrtales</taxon>
        <taxon>Myrtaceae</taxon>
        <taxon>Myrtoideae</taxon>
        <taxon>Eucalypteae</taxon>
        <taxon>Eucalyptus</taxon>
    </lineage>
</organism>
<protein>
    <submittedName>
        <fullName evidence="2">Uncharacterized protein</fullName>
    </submittedName>
</protein>
<proteinExistence type="predicted"/>
<evidence type="ECO:0000313" key="3">
    <source>
        <dbReference type="Proteomes" id="UP001634007"/>
    </source>
</evidence>
<accession>A0ABD3LRM6</accession>
<evidence type="ECO:0000256" key="1">
    <source>
        <dbReference type="SAM" id="MobiDB-lite"/>
    </source>
</evidence>
<dbReference type="Proteomes" id="UP001634007">
    <property type="component" value="Unassembled WGS sequence"/>
</dbReference>
<dbReference type="AlphaFoldDB" id="A0ABD3LRM6"/>
<keyword evidence="3" id="KW-1185">Reference proteome</keyword>
<sequence length="153" mass="17021">MQPIDDKEETVVIRAVSHDEEGKKKVEKTEVNTHNVDTLRYIEKKLMDKGVIRMERHPVDGIGIGRPPPKSGHGGKYTWEGPVSMVEAELEPVPPAIDERDPNYVDEEAEGRILRGEVSDVAAYVAGYVEVPKAEEVGVARIDVDPKLQVNLQ</sequence>
<comment type="caution">
    <text evidence="2">The sequence shown here is derived from an EMBL/GenBank/DDBJ whole genome shotgun (WGS) entry which is preliminary data.</text>
</comment>
<gene>
    <name evidence="2" type="ORF">ACJRO7_001344</name>
</gene>
<feature type="region of interest" description="Disordered" evidence="1">
    <location>
        <begin position="58"/>
        <end position="79"/>
    </location>
</feature>
<evidence type="ECO:0000313" key="2">
    <source>
        <dbReference type="EMBL" id="KAL3754082.1"/>
    </source>
</evidence>
<dbReference type="EMBL" id="JBJKBG010000001">
    <property type="protein sequence ID" value="KAL3754082.1"/>
    <property type="molecule type" value="Genomic_DNA"/>
</dbReference>
<name>A0ABD3LRM6_EUCGL</name>
<reference evidence="2 3" key="1">
    <citation type="submission" date="2024-11" db="EMBL/GenBank/DDBJ databases">
        <title>Chromosome-level genome assembly of Eucalyptus globulus Labill. provides insights into its genome evolution.</title>
        <authorList>
            <person name="Li X."/>
        </authorList>
    </citation>
    <scope>NUCLEOTIDE SEQUENCE [LARGE SCALE GENOMIC DNA]</scope>
    <source>
        <strain evidence="2">CL2024</strain>
        <tissue evidence="2">Fresh tender leaves</tissue>
    </source>
</reference>